<dbReference type="InterPro" id="IPR052515">
    <property type="entry name" value="Gfo/Idh/MocA_Oxidoreductase"/>
</dbReference>
<evidence type="ECO:0000313" key="4">
    <source>
        <dbReference type="Proteomes" id="UP000198507"/>
    </source>
</evidence>
<dbReference type="OrthoDB" id="179913at2"/>
<dbReference type="SUPFAM" id="SSF51735">
    <property type="entry name" value="NAD(P)-binding Rossmann-fold domains"/>
    <property type="match status" value="1"/>
</dbReference>
<gene>
    <name evidence="3" type="ORF">SAMN04488546_0707</name>
</gene>
<keyword evidence="4" id="KW-1185">Reference proteome</keyword>
<dbReference type="PANTHER" id="PTHR43249:SF1">
    <property type="entry name" value="D-GLUCOSIDE 3-DEHYDROGENASE"/>
    <property type="match status" value="1"/>
</dbReference>
<evidence type="ECO:0000259" key="2">
    <source>
        <dbReference type="Pfam" id="PF22725"/>
    </source>
</evidence>
<dbReference type="Gene3D" id="3.30.360.10">
    <property type="entry name" value="Dihydrodipicolinate Reductase, domain 2"/>
    <property type="match status" value="1"/>
</dbReference>
<dbReference type="InterPro" id="IPR055170">
    <property type="entry name" value="GFO_IDH_MocA-like_dom"/>
</dbReference>
<feature type="domain" description="Gfo/Idh/MocA-like oxidoreductase N-terminal" evidence="1">
    <location>
        <begin position="9"/>
        <end position="127"/>
    </location>
</feature>
<evidence type="ECO:0000259" key="1">
    <source>
        <dbReference type="Pfam" id="PF01408"/>
    </source>
</evidence>
<proteinExistence type="predicted"/>
<dbReference type="Pfam" id="PF01408">
    <property type="entry name" value="GFO_IDH_MocA"/>
    <property type="match status" value="1"/>
</dbReference>
<dbReference type="PANTHER" id="PTHR43249">
    <property type="entry name" value="UDP-N-ACETYL-2-AMINO-2-DEOXY-D-GLUCURONATE OXIDASE"/>
    <property type="match status" value="1"/>
</dbReference>
<name>A0A1H9ZP59_9ACTN</name>
<accession>A0A1H9ZP59</accession>
<dbReference type="SUPFAM" id="SSF55347">
    <property type="entry name" value="Glyceraldehyde-3-phosphate dehydrogenase-like, C-terminal domain"/>
    <property type="match status" value="1"/>
</dbReference>
<dbReference type="GO" id="GO:0000166">
    <property type="term" value="F:nucleotide binding"/>
    <property type="evidence" value="ECO:0007669"/>
    <property type="project" value="InterPro"/>
</dbReference>
<feature type="domain" description="GFO/IDH/MocA-like oxidoreductase" evidence="2">
    <location>
        <begin position="145"/>
        <end position="243"/>
    </location>
</feature>
<dbReference type="Pfam" id="PF22725">
    <property type="entry name" value="GFO_IDH_MocA_C3"/>
    <property type="match status" value="1"/>
</dbReference>
<dbReference type="InterPro" id="IPR000683">
    <property type="entry name" value="Gfo/Idh/MocA-like_OxRdtase_N"/>
</dbReference>
<dbReference type="Gene3D" id="3.40.50.720">
    <property type="entry name" value="NAD(P)-binding Rossmann-like Domain"/>
    <property type="match status" value="1"/>
</dbReference>
<dbReference type="AlphaFoldDB" id="A0A1H9ZP59"/>
<evidence type="ECO:0000313" key="3">
    <source>
        <dbReference type="EMBL" id="SES83476.1"/>
    </source>
</evidence>
<protein>
    <submittedName>
        <fullName evidence="3">Predicted dehydrogenase</fullName>
    </submittedName>
</protein>
<reference evidence="4" key="1">
    <citation type="submission" date="2016-10" db="EMBL/GenBank/DDBJ databases">
        <authorList>
            <person name="Varghese N."/>
            <person name="Submissions S."/>
        </authorList>
    </citation>
    <scope>NUCLEOTIDE SEQUENCE [LARGE SCALE GENOMIC DNA]</scope>
    <source>
        <strain evidence="4">DSM 44209</strain>
    </source>
</reference>
<organism evidence="3 4">
    <name type="scientific">Geodermatophilus poikilotrophus</name>
    <dbReference type="NCBI Taxonomy" id="1333667"/>
    <lineage>
        <taxon>Bacteria</taxon>
        <taxon>Bacillati</taxon>
        <taxon>Actinomycetota</taxon>
        <taxon>Actinomycetes</taxon>
        <taxon>Geodermatophilales</taxon>
        <taxon>Geodermatophilaceae</taxon>
        <taxon>Geodermatophilus</taxon>
    </lineage>
</organism>
<sequence length="328" mass="34039">MRGRAVSRLRVGVVGTGFIAGRHLAALTASPDVAVVAVADPVRERAEAAAARCGARAHGDGLALLETEELDAVWLCVPPFAHGPLEAAAVARGLPFFVEKPLALDLATAEAVAAGVARTGLPTAVGYHWRHLGVVQRAAGAVPAGEVQLVTGSWLDRTPAAPWWVQRGGSGGQVLEQTTHVLDLARLLAGEVDLVSAAERPAGTDGEVPTAAVALLSFASGAVGSISSTRVLGWRHAVGLQVVTEGRVVELFERSLTDHGLRVVTADGEEVSRSDEDPVAAEDREFVDVLLGRAAQVRVPYAEALRTHALACAADRAAREGTSVRPAC</sequence>
<dbReference type="EMBL" id="FOIE01000001">
    <property type="protein sequence ID" value="SES83476.1"/>
    <property type="molecule type" value="Genomic_DNA"/>
</dbReference>
<dbReference type="Proteomes" id="UP000198507">
    <property type="component" value="Unassembled WGS sequence"/>
</dbReference>
<dbReference type="InterPro" id="IPR036291">
    <property type="entry name" value="NAD(P)-bd_dom_sf"/>
</dbReference>